<evidence type="ECO:0000313" key="1">
    <source>
        <dbReference type="EMBL" id="JAA85134.1"/>
    </source>
</evidence>
<feature type="non-terminal residue" evidence="1">
    <location>
        <position position="75"/>
    </location>
</feature>
<dbReference type="AlphaFoldDB" id="S4P4Z9"/>
<accession>S4P4Z9</accession>
<protein>
    <submittedName>
        <fullName evidence="1">Uncharacterized protein</fullName>
    </submittedName>
</protein>
<reference evidence="1" key="2">
    <citation type="submission" date="2013-05" db="EMBL/GenBank/DDBJ databases">
        <authorList>
            <person name="Carter J.-M."/>
            <person name="Baker S.C."/>
            <person name="Pink R."/>
            <person name="Carter D.R.F."/>
            <person name="Collins A."/>
            <person name="Tomlin J."/>
            <person name="Gibbs M."/>
            <person name="Breuker C.J."/>
        </authorList>
    </citation>
    <scope>NUCLEOTIDE SEQUENCE</scope>
    <source>
        <tissue evidence="1">Ovary</tissue>
    </source>
</reference>
<sequence length="75" mass="8900">MASLCHEKQWRDAYEPVPCLHIFCSDSVHKLVNSHRDGRLYFSWMNYKGRGRGTIISWVIRILLNNFHVVRAWAL</sequence>
<proteinExistence type="predicted"/>
<organism evidence="1">
    <name type="scientific">Pararge aegeria</name>
    <name type="common">speckled wood butterfly</name>
    <dbReference type="NCBI Taxonomy" id="116150"/>
    <lineage>
        <taxon>Eukaryota</taxon>
        <taxon>Metazoa</taxon>
        <taxon>Ecdysozoa</taxon>
        <taxon>Arthropoda</taxon>
        <taxon>Hexapoda</taxon>
        <taxon>Insecta</taxon>
        <taxon>Pterygota</taxon>
        <taxon>Neoptera</taxon>
        <taxon>Endopterygota</taxon>
        <taxon>Lepidoptera</taxon>
        <taxon>Glossata</taxon>
        <taxon>Ditrysia</taxon>
        <taxon>Papilionoidea</taxon>
        <taxon>Nymphalidae</taxon>
        <taxon>Satyrinae</taxon>
        <taxon>Satyrini</taxon>
        <taxon>Parargina</taxon>
        <taxon>Pararge</taxon>
    </lineage>
</organism>
<dbReference type="EMBL" id="GAIX01007426">
    <property type="protein sequence ID" value="JAA85134.1"/>
    <property type="molecule type" value="Transcribed_RNA"/>
</dbReference>
<reference evidence="1" key="1">
    <citation type="journal article" date="2013" name="BMC Genomics">
        <title>Unscrambling butterfly oogenesis.</title>
        <authorList>
            <person name="Carter J.M."/>
            <person name="Baker S.C."/>
            <person name="Pink R."/>
            <person name="Carter D.R."/>
            <person name="Collins A."/>
            <person name="Tomlin J."/>
            <person name="Gibbs M."/>
            <person name="Breuker C.J."/>
        </authorList>
    </citation>
    <scope>NUCLEOTIDE SEQUENCE</scope>
    <source>
        <tissue evidence="1">Ovary</tissue>
    </source>
</reference>
<name>S4P4Z9_9NEOP</name>